<dbReference type="InterPro" id="IPR054215">
    <property type="entry name" value="DUF6923"/>
</dbReference>
<organism evidence="3 4">
    <name type="scientific">Limobrevibacterium gyesilva</name>
    <dbReference type="NCBI Taxonomy" id="2991712"/>
    <lineage>
        <taxon>Bacteria</taxon>
        <taxon>Pseudomonadati</taxon>
        <taxon>Pseudomonadota</taxon>
        <taxon>Alphaproteobacteria</taxon>
        <taxon>Acetobacterales</taxon>
        <taxon>Acetobacteraceae</taxon>
        <taxon>Limobrevibacterium</taxon>
    </lineage>
</organism>
<evidence type="ECO:0000313" key="4">
    <source>
        <dbReference type="Proteomes" id="UP001165679"/>
    </source>
</evidence>
<dbReference type="Gene3D" id="2.115.10.10">
    <property type="entry name" value="Tachylectin 2"/>
    <property type="match status" value="1"/>
</dbReference>
<dbReference type="SUPFAM" id="SSF101898">
    <property type="entry name" value="NHL repeat"/>
    <property type="match status" value="1"/>
</dbReference>
<protein>
    <recommendedName>
        <fullName evidence="2">DUF6923 domain-containing protein</fullName>
    </recommendedName>
</protein>
<proteinExistence type="predicted"/>
<gene>
    <name evidence="3" type="ORF">OL599_21585</name>
</gene>
<dbReference type="Proteomes" id="UP001165679">
    <property type="component" value="Unassembled WGS sequence"/>
</dbReference>
<feature type="domain" description="DUF6923" evidence="2">
    <location>
        <begin position="67"/>
        <end position="209"/>
    </location>
</feature>
<reference evidence="3" key="2">
    <citation type="submission" date="2022-10" db="EMBL/GenBank/DDBJ databases">
        <authorList>
            <person name="Trinh H.N."/>
        </authorList>
    </citation>
    <scope>NUCLEOTIDE SEQUENCE</scope>
    <source>
        <strain evidence="3">RN2-1</strain>
    </source>
</reference>
<reference evidence="3" key="1">
    <citation type="submission" date="2022-09" db="EMBL/GenBank/DDBJ databases">
        <title>Rhodovastum sp. nov. RN2-1 isolated from soil in Seongnam, South Korea.</title>
        <authorList>
            <person name="Le N.T."/>
        </authorList>
    </citation>
    <scope>NUCLEOTIDE SEQUENCE</scope>
    <source>
        <strain evidence="3">RN2-1</strain>
    </source>
</reference>
<evidence type="ECO:0000259" key="2">
    <source>
        <dbReference type="Pfam" id="PF21959"/>
    </source>
</evidence>
<sequence length="275" mass="27801">MTTVKTNRAVVAMAAIGIATLALASPARALVLYSTGNNGKALFTIDPTTGAGTNVGSFGYNDTFGLAFSPDNTLYAIVNSYSTSALATVDTATGAATPVGAGTNILNLMALVFAPTGTLYAANWGTNQLYTMDPATGAATAVGSLGFDGIMDLAFDGAGQLYGLASMGSSSSLYEIDPTTGAGTFVSSAANSCLMGLTITPANQFLATDYCVSDSPLYEINTSDGTVTNLGATGISAPMGLTYASTTAVAEPASLALLFPAVASLELLRRRNRKV</sequence>
<feature type="signal peptide" evidence="1">
    <location>
        <begin position="1"/>
        <end position="24"/>
    </location>
</feature>
<dbReference type="EMBL" id="JAPDNT010000031">
    <property type="protein sequence ID" value="MCW3477168.1"/>
    <property type="molecule type" value="Genomic_DNA"/>
</dbReference>
<keyword evidence="4" id="KW-1185">Reference proteome</keyword>
<feature type="chain" id="PRO_5041330156" description="DUF6923 domain-containing protein" evidence="1">
    <location>
        <begin position="25"/>
        <end position="275"/>
    </location>
</feature>
<dbReference type="AlphaFoldDB" id="A0AA42CFG9"/>
<dbReference type="Pfam" id="PF21959">
    <property type="entry name" value="DUF6923"/>
    <property type="match status" value="1"/>
</dbReference>
<name>A0AA42CFG9_9PROT</name>
<keyword evidence="1" id="KW-0732">Signal</keyword>
<evidence type="ECO:0000313" key="3">
    <source>
        <dbReference type="EMBL" id="MCW3477168.1"/>
    </source>
</evidence>
<comment type="caution">
    <text evidence="3">The sequence shown here is derived from an EMBL/GenBank/DDBJ whole genome shotgun (WGS) entry which is preliminary data.</text>
</comment>
<accession>A0AA42CFG9</accession>
<evidence type="ECO:0000256" key="1">
    <source>
        <dbReference type="SAM" id="SignalP"/>
    </source>
</evidence>